<dbReference type="KEGG" id="rch:RUM_07460"/>
<dbReference type="InterPro" id="IPR017853">
    <property type="entry name" value="GH"/>
</dbReference>
<dbReference type="GO" id="GO:0003796">
    <property type="term" value="F:lysozyme activity"/>
    <property type="evidence" value="ECO:0007669"/>
    <property type="project" value="InterPro"/>
</dbReference>
<dbReference type="GO" id="GO:0009253">
    <property type="term" value="P:peptidoglycan catabolic process"/>
    <property type="evidence" value="ECO:0007669"/>
    <property type="project" value="InterPro"/>
</dbReference>
<keyword evidence="2" id="KW-0472">Membrane</keyword>
<dbReference type="GO" id="GO:0016998">
    <property type="term" value="P:cell wall macromolecule catabolic process"/>
    <property type="evidence" value="ECO:0007669"/>
    <property type="project" value="InterPro"/>
</dbReference>
<evidence type="ECO:0000256" key="1">
    <source>
        <dbReference type="ARBA" id="ARBA00010646"/>
    </source>
</evidence>
<dbReference type="RefSeq" id="WP_015557849.1">
    <property type="nucleotide sequence ID" value="NC_021039.1"/>
</dbReference>
<dbReference type="Gene3D" id="3.20.20.80">
    <property type="entry name" value="Glycosidases"/>
    <property type="match status" value="1"/>
</dbReference>
<dbReference type="STRING" id="213810.RUM_07460"/>
<reference evidence="3" key="1">
    <citation type="submission" date="2010-03" db="EMBL/GenBank/DDBJ databases">
        <title>The genome sequence of Ruminococcus sp. 18P13.</title>
        <authorList>
            <consortium name="metaHIT consortium -- http://www.metahit.eu/"/>
            <person name="Pajon A."/>
            <person name="Turner K."/>
            <person name="Parkhill J."/>
            <person name="Bernalier A."/>
        </authorList>
    </citation>
    <scope>NUCLEOTIDE SEQUENCE [LARGE SCALE GENOMIC DNA]</scope>
    <source>
        <strain evidence="3">Type strain: 18P13</strain>
    </source>
</reference>
<dbReference type="CAZy" id="GH25">
    <property type="family name" value="Glycoside Hydrolase Family 25"/>
</dbReference>
<evidence type="ECO:0000256" key="2">
    <source>
        <dbReference type="SAM" id="Phobius"/>
    </source>
</evidence>
<dbReference type="HOGENOM" id="CLU_044973_8_0_9"/>
<feature type="transmembrane region" description="Helical" evidence="2">
    <location>
        <begin position="7"/>
        <end position="29"/>
    </location>
</feature>
<keyword evidence="2" id="KW-0812">Transmembrane</keyword>
<evidence type="ECO:0000313" key="4">
    <source>
        <dbReference type="Proteomes" id="UP000007054"/>
    </source>
</evidence>
<dbReference type="PANTHER" id="PTHR34135:SF2">
    <property type="entry name" value="LYSOZYME"/>
    <property type="match status" value="1"/>
</dbReference>
<proteinExistence type="inferred from homology"/>
<dbReference type="CDD" id="cd06414">
    <property type="entry name" value="GH25_LytC-like"/>
    <property type="match status" value="1"/>
</dbReference>
<dbReference type="Pfam" id="PF01183">
    <property type="entry name" value="Glyco_hydro_25"/>
    <property type="match status" value="1"/>
</dbReference>
<accession>D4LBE7</accession>
<sequence length="317" mass="35764">MAKTRKNFIICIQSVLILGLLCLVAFLLIRMRQQEEPAVPANAGMAQNSVQEDISVIPKGEIEVDWNYELSGKKILLSDATYGQIYLPVYDNVPAFAQNREQIVNRNGRRYYVSDGQITSDMGIDVSAHQGDIDWDKVKASGIDFVFIRIGYRTYGGGDIMADSMFRQNYEGAKAAGLQVGVYFFSQAISEEEAVQEANFVVKQLQGCKLELPVTYDWELIYDDTARTDNVPVDVLTDCCLAFSGVVEHAGYEPMIYQNKRTSLLKLDLPRLQGISFWLAEYGSIPTYYYDCQYWQYSCKGKVPGIEGDVDLNIRFS</sequence>
<reference evidence="3" key="2">
    <citation type="submission" date="2010-03" db="EMBL/GenBank/DDBJ databases">
        <authorList>
            <person name="Pajon A."/>
        </authorList>
    </citation>
    <scope>NUCLEOTIDE SEQUENCE</scope>
    <source>
        <strain evidence="3">Type strain: 18P13</strain>
    </source>
</reference>
<dbReference type="GO" id="GO:0016052">
    <property type="term" value="P:carbohydrate catabolic process"/>
    <property type="evidence" value="ECO:0007669"/>
    <property type="project" value="TreeGrafter"/>
</dbReference>
<dbReference type="GeneID" id="83155538"/>
<dbReference type="InterPro" id="IPR002053">
    <property type="entry name" value="Glyco_hydro_25"/>
</dbReference>
<keyword evidence="4" id="KW-1185">Reference proteome</keyword>
<dbReference type="BioCyc" id="RCHA213810:RUM_RS03595-MONOMER"/>
<dbReference type="PATRIC" id="fig|213810.4.peg.638"/>
<dbReference type="SUPFAM" id="SSF51445">
    <property type="entry name" value="(Trans)glycosidases"/>
    <property type="match status" value="1"/>
</dbReference>
<dbReference type="EMBL" id="FP929052">
    <property type="protein sequence ID" value="CBL16942.1"/>
    <property type="molecule type" value="Genomic_DNA"/>
</dbReference>
<organism evidence="3 4">
    <name type="scientific">Ruminococcus champanellensis (strain DSM 18848 / JCM 17042 / KCTC 15320 / 18P13)</name>
    <dbReference type="NCBI Taxonomy" id="213810"/>
    <lineage>
        <taxon>Bacteria</taxon>
        <taxon>Bacillati</taxon>
        <taxon>Bacillota</taxon>
        <taxon>Clostridia</taxon>
        <taxon>Eubacteriales</taxon>
        <taxon>Oscillospiraceae</taxon>
        <taxon>Ruminococcus</taxon>
    </lineage>
</organism>
<dbReference type="Proteomes" id="UP000007054">
    <property type="component" value="Chromosome"/>
</dbReference>
<evidence type="ECO:0000313" key="3">
    <source>
        <dbReference type="EMBL" id="CBL16942.1"/>
    </source>
</evidence>
<keyword evidence="2" id="KW-1133">Transmembrane helix</keyword>
<dbReference type="AlphaFoldDB" id="D4LBE7"/>
<dbReference type="PROSITE" id="PS51904">
    <property type="entry name" value="GLYCOSYL_HYDROL_F25_2"/>
    <property type="match status" value="1"/>
</dbReference>
<protein>
    <submittedName>
        <fullName evidence="3">Lyzozyme M1 (1,4-beta-N-acetylmuramidase)</fullName>
    </submittedName>
</protein>
<name>D4LBE7_RUMC1</name>
<dbReference type="PANTHER" id="PTHR34135">
    <property type="entry name" value="LYSOZYME"/>
    <property type="match status" value="1"/>
</dbReference>
<gene>
    <name evidence="3" type="ordered locus">RUM_07460</name>
</gene>
<comment type="similarity">
    <text evidence="1">Belongs to the glycosyl hydrolase 25 family.</text>
</comment>